<keyword evidence="8" id="KW-1185">Reference proteome</keyword>
<dbReference type="AlphaFoldDB" id="A0A7R8UE97"/>
<dbReference type="InterPro" id="IPR037518">
    <property type="entry name" value="MPN"/>
</dbReference>
<keyword evidence="2 5" id="KW-0396">Initiation factor</keyword>
<evidence type="ECO:0000313" key="8">
    <source>
        <dbReference type="Proteomes" id="UP000594454"/>
    </source>
</evidence>
<dbReference type="GO" id="GO:0001732">
    <property type="term" value="P:formation of cytoplasmic translation initiation complex"/>
    <property type="evidence" value="ECO:0007669"/>
    <property type="project" value="UniProtKB-UniRule"/>
</dbReference>
<dbReference type="InterPro" id="IPR000555">
    <property type="entry name" value="JAMM/MPN+_dom"/>
</dbReference>
<proteinExistence type="inferred from homology"/>
<dbReference type="InterPro" id="IPR027524">
    <property type="entry name" value="eIF3h"/>
</dbReference>
<dbReference type="FunCoup" id="A0A7R8UE97">
    <property type="interactions" value="2152"/>
</dbReference>
<dbReference type="Pfam" id="PF19445">
    <property type="entry name" value="eIF3h_C"/>
    <property type="match status" value="1"/>
</dbReference>
<comment type="function">
    <text evidence="5">Component of the eukaryotic translation initiation factor 3 (eIF-3) complex, which is involved in protein synthesis of a specialized repertoire of mRNAs and, together with other initiation factors, stimulates binding of mRNA and methionyl-tRNAi to the 40S ribosome. The eIF-3 complex specifically targets and initiates translation of a subset of mRNAs involved in cell proliferation.</text>
</comment>
<dbReference type="GO" id="GO:0033290">
    <property type="term" value="C:eukaryotic 48S preinitiation complex"/>
    <property type="evidence" value="ECO:0007669"/>
    <property type="project" value="UniProtKB-UniRule"/>
</dbReference>
<feature type="domain" description="MPN" evidence="6">
    <location>
        <begin position="21"/>
        <end position="153"/>
    </location>
</feature>
<dbReference type="Proteomes" id="UP000594454">
    <property type="component" value="Chromosome 1"/>
</dbReference>
<dbReference type="Gene3D" id="3.40.140.10">
    <property type="entry name" value="Cytidine Deaminase, domain 2"/>
    <property type="match status" value="1"/>
</dbReference>
<evidence type="ECO:0000256" key="4">
    <source>
        <dbReference type="ARBA" id="ARBA00047068"/>
    </source>
</evidence>
<reference evidence="7 8" key="1">
    <citation type="submission" date="2020-11" db="EMBL/GenBank/DDBJ databases">
        <authorList>
            <person name="Wallbank WR R."/>
            <person name="Pardo Diaz C."/>
            <person name="Kozak K."/>
            <person name="Martin S."/>
            <person name="Jiggins C."/>
            <person name="Moest M."/>
            <person name="Warren A I."/>
            <person name="Generalovic N T."/>
            <person name="Byers J.R.P. K."/>
            <person name="Montejo-Kovacevich G."/>
            <person name="Yen C E."/>
        </authorList>
    </citation>
    <scope>NUCLEOTIDE SEQUENCE [LARGE SCALE GENOMIC DNA]</scope>
</reference>
<dbReference type="FunFam" id="3.40.140.10:FF:000045">
    <property type="entry name" value="Eukaryotic translation initiation factor 3 subunit H"/>
    <property type="match status" value="1"/>
</dbReference>
<evidence type="ECO:0000256" key="3">
    <source>
        <dbReference type="ARBA" id="ARBA00022917"/>
    </source>
</evidence>
<keyword evidence="1 5" id="KW-0963">Cytoplasm</keyword>
<keyword evidence="3 5" id="KW-0648">Protein biosynthesis</keyword>
<protein>
    <recommendedName>
        <fullName evidence="5">Eukaryotic translation initiation factor 3 subunit H</fullName>
        <shortName evidence="5">eIF3h</shortName>
    </recommendedName>
</protein>
<dbReference type="OrthoDB" id="10265695at2759"/>
<evidence type="ECO:0000256" key="2">
    <source>
        <dbReference type="ARBA" id="ARBA00022540"/>
    </source>
</evidence>
<evidence type="ECO:0000256" key="1">
    <source>
        <dbReference type="ARBA" id="ARBA00022490"/>
    </source>
</evidence>
<organism evidence="7 8">
    <name type="scientific">Hermetia illucens</name>
    <name type="common">Black soldier fly</name>
    <dbReference type="NCBI Taxonomy" id="343691"/>
    <lineage>
        <taxon>Eukaryota</taxon>
        <taxon>Metazoa</taxon>
        <taxon>Ecdysozoa</taxon>
        <taxon>Arthropoda</taxon>
        <taxon>Hexapoda</taxon>
        <taxon>Insecta</taxon>
        <taxon>Pterygota</taxon>
        <taxon>Neoptera</taxon>
        <taxon>Endopterygota</taxon>
        <taxon>Diptera</taxon>
        <taxon>Brachycera</taxon>
        <taxon>Stratiomyomorpha</taxon>
        <taxon>Stratiomyidae</taxon>
        <taxon>Hermetiinae</taxon>
        <taxon>Hermetia</taxon>
    </lineage>
</organism>
<evidence type="ECO:0000259" key="6">
    <source>
        <dbReference type="PROSITE" id="PS50249"/>
    </source>
</evidence>
<dbReference type="PANTHER" id="PTHR10410">
    <property type="entry name" value="EUKARYOTIC TRANSLATION INITIATION FACTOR 3 -RELATED"/>
    <property type="match status" value="1"/>
</dbReference>
<comment type="subcellular location">
    <subcellularLocation>
        <location evidence="5">Cytoplasm</location>
    </subcellularLocation>
</comment>
<dbReference type="OMA" id="WYQSTYF"/>
<dbReference type="GO" id="GO:0008237">
    <property type="term" value="F:metallopeptidase activity"/>
    <property type="evidence" value="ECO:0007669"/>
    <property type="project" value="InterPro"/>
</dbReference>
<evidence type="ECO:0000256" key="5">
    <source>
        <dbReference type="HAMAP-Rule" id="MF_03007"/>
    </source>
</evidence>
<accession>A0A7R8UE97</accession>
<comment type="subunit">
    <text evidence="4">Component of the eukaryotic translation initiation factor 3 (eIF-3) complex. The eIF-3 complex interacts with pix. Interacts with mxt.</text>
</comment>
<dbReference type="GO" id="GO:0005852">
    <property type="term" value="C:eukaryotic translation initiation factor 3 complex"/>
    <property type="evidence" value="ECO:0007669"/>
    <property type="project" value="UniProtKB-UniRule"/>
</dbReference>
<gene>
    <name evidence="7" type="ORF">HERILL_LOCUS2431</name>
</gene>
<dbReference type="PROSITE" id="PS50249">
    <property type="entry name" value="MPN"/>
    <property type="match status" value="1"/>
</dbReference>
<sequence>MANRGANARRNQEVDNTISYVQCDGLAVMKMVKHCHEESSNMDLAQGALLGLVVDKRLEITNCFPFPKSGDETMDEEEYQLAMMRRLRRVNVDHFHVGWYQSADVGNFLNLALLESQFHYQTSIEESVVVIYDTQKSARGFLTLKAYRLTPQAIAMYKDNDFTPDALRQLKISYENLFVEVPIVIKNSPLTNIMMSELGEMVPEEEGTRFLDLGTASVLENHLRCLIERVDELYQEATKFNKYQQGVVKQEQEKHRMLVKLNQENASRIAKGETPLPEEDVVKQFRPLPVPPRLNSMIVSGQINTYSQHISQFCSQSLAKLYITQSLQSAKEAKGQ</sequence>
<dbReference type="HAMAP" id="MF_03007">
    <property type="entry name" value="eIF3h"/>
    <property type="match status" value="1"/>
</dbReference>
<dbReference type="SMART" id="SM00232">
    <property type="entry name" value="JAB_MPN"/>
    <property type="match status" value="1"/>
</dbReference>
<dbReference type="GO" id="GO:0016282">
    <property type="term" value="C:eukaryotic 43S preinitiation complex"/>
    <property type="evidence" value="ECO:0007669"/>
    <property type="project" value="UniProtKB-UniRule"/>
</dbReference>
<dbReference type="EMBL" id="LR899009">
    <property type="protein sequence ID" value="CAD7079202.1"/>
    <property type="molecule type" value="Genomic_DNA"/>
</dbReference>
<dbReference type="InParanoid" id="A0A7R8UE97"/>
<dbReference type="InterPro" id="IPR045810">
    <property type="entry name" value="eIF3h_C"/>
</dbReference>
<dbReference type="CDD" id="cd08065">
    <property type="entry name" value="MPN_eIF3h"/>
    <property type="match status" value="1"/>
</dbReference>
<comment type="similarity">
    <text evidence="5">Belongs to the eIF-3 subunit H family.</text>
</comment>
<evidence type="ECO:0000313" key="7">
    <source>
        <dbReference type="EMBL" id="CAD7079202.1"/>
    </source>
</evidence>
<dbReference type="GO" id="GO:0003743">
    <property type="term" value="F:translation initiation factor activity"/>
    <property type="evidence" value="ECO:0007669"/>
    <property type="project" value="UniProtKB-UniRule"/>
</dbReference>
<name>A0A7R8UE97_HERIL</name>
<dbReference type="InterPro" id="IPR050242">
    <property type="entry name" value="JAMM_MPN+_peptidase_M67A"/>
</dbReference>
<dbReference type="Pfam" id="PF01398">
    <property type="entry name" value="JAB"/>
    <property type="match status" value="1"/>
</dbReference>